<accession>A0A3D8TJY1</accession>
<evidence type="ECO:0000313" key="1">
    <source>
        <dbReference type="EMBL" id="RDW99094.1"/>
    </source>
</evidence>
<sequence length="83" mass="9710">MNGYTEELTKLLLEKNPTLDEEKALWWVEMLWSDFESSYAKAGYPYRGAEYAANYVRQQIEHHGAMLHLVTRKQKDGNEGETK</sequence>
<dbReference type="Proteomes" id="UP000257055">
    <property type="component" value="Unassembled WGS sequence"/>
</dbReference>
<reference evidence="2" key="1">
    <citation type="submission" date="2015-04" db="EMBL/GenBank/DDBJ databases">
        <authorList>
            <person name="Schardt J."/>
            <person name="Mueller-Herbst S."/>
            <person name="Scherer S."/>
            <person name="Huptas C."/>
        </authorList>
    </citation>
    <scope>NUCLEOTIDE SEQUENCE [LARGE SCALE GENOMIC DNA]</scope>
    <source>
        <strain evidence="2">Kiel-L1</strain>
    </source>
</reference>
<organism evidence="1 2">
    <name type="scientific">Listeria kieliensis</name>
    <dbReference type="NCBI Taxonomy" id="1621700"/>
    <lineage>
        <taxon>Bacteria</taxon>
        <taxon>Bacillati</taxon>
        <taxon>Bacillota</taxon>
        <taxon>Bacilli</taxon>
        <taxon>Bacillales</taxon>
        <taxon>Listeriaceae</taxon>
        <taxon>Listeria</taxon>
    </lineage>
</organism>
<evidence type="ECO:0008006" key="3">
    <source>
        <dbReference type="Google" id="ProtNLM"/>
    </source>
</evidence>
<dbReference type="InterPro" id="IPR026952">
    <property type="entry name" value="WVELL"/>
</dbReference>
<dbReference type="EMBL" id="LARY01000004">
    <property type="protein sequence ID" value="RDW99094.1"/>
    <property type="molecule type" value="Genomic_DNA"/>
</dbReference>
<keyword evidence="2" id="KW-1185">Reference proteome</keyword>
<dbReference type="AlphaFoldDB" id="A0A3D8TJY1"/>
<comment type="caution">
    <text evidence="1">The sequence shown here is derived from an EMBL/GenBank/DDBJ whole genome shotgun (WGS) entry which is preliminary data.</text>
</comment>
<gene>
    <name evidence="1" type="ORF">UR08_12430</name>
</gene>
<dbReference type="RefSeq" id="WP_115754009.1">
    <property type="nucleotide sequence ID" value="NZ_LARY01000004.1"/>
</dbReference>
<proteinExistence type="predicted"/>
<dbReference type="Pfam" id="PF14043">
    <property type="entry name" value="WVELL"/>
    <property type="match status" value="1"/>
</dbReference>
<protein>
    <recommendedName>
        <fullName evidence="3">YfhJ</fullName>
    </recommendedName>
</protein>
<evidence type="ECO:0000313" key="2">
    <source>
        <dbReference type="Proteomes" id="UP000257055"/>
    </source>
</evidence>
<name>A0A3D8TJY1_9LIST</name>